<keyword evidence="4" id="KW-1003">Cell membrane</keyword>
<dbReference type="SUPFAM" id="SSF63712">
    <property type="entry name" value="Nicotinic receptor ligand binding domain-like"/>
    <property type="match status" value="1"/>
</dbReference>
<sequence length="341" mass="39781">MVINHNNLMIVNHNHFKDFSMSMFLRQEWKDTRLMHNPQNNSEFLELDPSVTHKVWRPDLFIVNEKRSIFHDVTVPNKYMHIYPDGLVKYSIRISGTFGCPMDLQSYPLDSQQCYLRMESYGYSASTLSFRWNKTPVQKSPDLTLAQFKFGEVTTYQCDQDYNGVLYTCLRMHFNLTREYGFYMIQVYIPSILTVLLSWVSFWITAEATPARTTLGLVTVLTMATQGVGMMANLPRVSYIKAIDIWFGTCLLFVVAAFLEFAWVNTLSRVAKRKQPSSIETYNMDNLNEENEKGKKINNNIKKIKYLAKNDKARTVDKISRLTFPLLYAVFNAIYWIVYLV</sequence>
<feature type="domain" description="Neurotransmitter-gated ion-channel ligand-binding" evidence="12">
    <location>
        <begin position="16"/>
        <end position="178"/>
    </location>
</feature>
<keyword evidence="5 11" id="KW-0812">Transmembrane</keyword>
<dbReference type="Proteomes" id="UP001217089">
    <property type="component" value="Unassembled WGS sequence"/>
</dbReference>
<comment type="caution">
    <text evidence="14">The sequence shown here is derived from an EMBL/GenBank/DDBJ whole genome shotgun (WGS) entry which is preliminary data.</text>
</comment>
<protein>
    <submittedName>
        <fullName evidence="14">Uncharacterized protein</fullName>
    </submittedName>
</protein>
<evidence type="ECO:0000256" key="1">
    <source>
        <dbReference type="ARBA" id="ARBA00004141"/>
    </source>
</evidence>
<evidence type="ECO:0000256" key="8">
    <source>
        <dbReference type="ARBA" id="ARBA00023065"/>
    </source>
</evidence>
<feature type="domain" description="Neurotransmitter-gated ion-channel transmembrane" evidence="13">
    <location>
        <begin position="187"/>
        <end position="275"/>
    </location>
</feature>
<dbReference type="InterPro" id="IPR036734">
    <property type="entry name" value="Neur_chan_lig-bd_sf"/>
</dbReference>
<dbReference type="InterPro" id="IPR006202">
    <property type="entry name" value="Neur_chan_lig-bd"/>
</dbReference>
<evidence type="ECO:0000256" key="6">
    <source>
        <dbReference type="ARBA" id="ARBA00022729"/>
    </source>
</evidence>
<dbReference type="InterPro" id="IPR006028">
    <property type="entry name" value="GABAA/Glycine_rcpt"/>
</dbReference>
<evidence type="ECO:0000313" key="14">
    <source>
        <dbReference type="EMBL" id="KAJ8298287.1"/>
    </source>
</evidence>
<dbReference type="PANTHER" id="PTHR18945">
    <property type="entry name" value="NEUROTRANSMITTER GATED ION CHANNEL"/>
    <property type="match status" value="1"/>
</dbReference>
<dbReference type="Pfam" id="PF02932">
    <property type="entry name" value="Neur_chan_memb"/>
    <property type="match status" value="1"/>
</dbReference>
<name>A0ABQ9E3Y0_TEGGR</name>
<dbReference type="InterPro" id="IPR006201">
    <property type="entry name" value="Neur_channel"/>
</dbReference>
<keyword evidence="3 11" id="KW-0813">Transport</keyword>
<keyword evidence="15" id="KW-1185">Reference proteome</keyword>
<dbReference type="InterPro" id="IPR006029">
    <property type="entry name" value="Neurotrans-gated_channel_TM"/>
</dbReference>
<reference evidence="14 15" key="1">
    <citation type="submission" date="2022-12" db="EMBL/GenBank/DDBJ databases">
        <title>Chromosome-level genome of Tegillarca granosa.</title>
        <authorList>
            <person name="Kim J."/>
        </authorList>
    </citation>
    <scope>NUCLEOTIDE SEQUENCE [LARGE SCALE GENOMIC DNA]</scope>
    <source>
        <strain evidence="14">Teg-2019</strain>
        <tissue evidence="14">Adductor muscle</tissue>
    </source>
</reference>
<keyword evidence="9 11" id="KW-0472">Membrane</keyword>
<feature type="transmembrane region" description="Helical" evidence="11">
    <location>
        <begin position="214"/>
        <end position="233"/>
    </location>
</feature>
<comment type="similarity">
    <text evidence="11">Belongs to the ligand-gated ion channel (TC 1.A.9) family.</text>
</comment>
<feature type="transmembrane region" description="Helical" evidence="11">
    <location>
        <begin position="319"/>
        <end position="338"/>
    </location>
</feature>
<evidence type="ECO:0000259" key="12">
    <source>
        <dbReference type="Pfam" id="PF02931"/>
    </source>
</evidence>
<evidence type="ECO:0000256" key="7">
    <source>
        <dbReference type="ARBA" id="ARBA00022989"/>
    </source>
</evidence>
<accession>A0ABQ9E3Y0</accession>
<keyword evidence="7 11" id="KW-1133">Transmembrane helix</keyword>
<evidence type="ECO:0000256" key="4">
    <source>
        <dbReference type="ARBA" id="ARBA00022475"/>
    </source>
</evidence>
<comment type="subcellular location">
    <subcellularLocation>
        <location evidence="2">Cell membrane</location>
    </subcellularLocation>
    <subcellularLocation>
        <location evidence="1">Membrane</location>
        <topology evidence="1">Multi-pass membrane protein</topology>
    </subcellularLocation>
</comment>
<evidence type="ECO:0000259" key="13">
    <source>
        <dbReference type="Pfam" id="PF02932"/>
    </source>
</evidence>
<dbReference type="EMBL" id="JARBDR010000923">
    <property type="protein sequence ID" value="KAJ8298287.1"/>
    <property type="molecule type" value="Genomic_DNA"/>
</dbReference>
<dbReference type="Gene3D" id="1.20.58.390">
    <property type="entry name" value="Neurotransmitter-gated ion-channel transmembrane domain"/>
    <property type="match status" value="1"/>
</dbReference>
<evidence type="ECO:0000313" key="15">
    <source>
        <dbReference type="Proteomes" id="UP001217089"/>
    </source>
</evidence>
<evidence type="ECO:0000256" key="11">
    <source>
        <dbReference type="RuleBase" id="RU000687"/>
    </source>
</evidence>
<dbReference type="InterPro" id="IPR038050">
    <property type="entry name" value="Neuro_actylchol_rec"/>
</dbReference>
<dbReference type="PRINTS" id="PR00253">
    <property type="entry name" value="GABAARECEPTR"/>
</dbReference>
<organism evidence="14 15">
    <name type="scientific">Tegillarca granosa</name>
    <name type="common">Malaysian cockle</name>
    <name type="synonym">Anadara granosa</name>
    <dbReference type="NCBI Taxonomy" id="220873"/>
    <lineage>
        <taxon>Eukaryota</taxon>
        <taxon>Metazoa</taxon>
        <taxon>Spiralia</taxon>
        <taxon>Lophotrochozoa</taxon>
        <taxon>Mollusca</taxon>
        <taxon>Bivalvia</taxon>
        <taxon>Autobranchia</taxon>
        <taxon>Pteriomorphia</taxon>
        <taxon>Arcoida</taxon>
        <taxon>Arcoidea</taxon>
        <taxon>Arcidae</taxon>
        <taxon>Tegillarca</taxon>
    </lineage>
</organism>
<feature type="transmembrane region" description="Helical" evidence="11">
    <location>
        <begin position="245"/>
        <end position="264"/>
    </location>
</feature>
<evidence type="ECO:0000256" key="2">
    <source>
        <dbReference type="ARBA" id="ARBA00004236"/>
    </source>
</evidence>
<dbReference type="PROSITE" id="PS00236">
    <property type="entry name" value="NEUROTR_ION_CHANNEL"/>
    <property type="match status" value="1"/>
</dbReference>
<dbReference type="NCBIfam" id="TIGR00860">
    <property type="entry name" value="LIC"/>
    <property type="match status" value="1"/>
</dbReference>
<evidence type="ECO:0000256" key="10">
    <source>
        <dbReference type="ARBA" id="ARBA00023303"/>
    </source>
</evidence>
<proteinExistence type="inferred from homology"/>
<dbReference type="InterPro" id="IPR018000">
    <property type="entry name" value="Neurotransmitter_ion_chnl_CS"/>
</dbReference>
<dbReference type="Pfam" id="PF02931">
    <property type="entry name" value="Neur_chan_LBD"/>
    <property type="match status" value="1"/>
</dbReference>
<dbReference type="InterPro" id="IPR036719">
    <property type="entry name" value="Neuro-gated_channel_TM_sf"/>
</dbReference>
<feature type="transmembrane region" description="Helical" evidence="11">
    <location>
        <begin position="180"/>
        <end position="202"/>
    </location>
</feature>
<dbReference type="Gene3D" id="2.70.170.10">
    <property type="entry name" value="Neurotransmitter-gated ion-channel ligand-binding domain"/>
    <property type="match status" value="1"/>
</dbReference>
<dbReference type="SUPFAM" id="SSF90112">
    <property type="entry name" value="Neurotransmitter-gated ion-channel transmembrane pore"/>
    <property type="match status" value="1"/>
</dbReference>
<evidence type="ECO:0000256" key="5">
    <source>
        <dbReference type="ARBA" id="ARBA00022692"/>
    </source>
</evidence>
<evidence type="ECO:0000256" key="3">
    <source>
        <dbReference type="ARBA" id="ARBA00022448"/>
    </source>
</evidence>
<evidence type="ECO:0000256" key="9">
    <source>
        <dbReference type="ARBA" id="ARBA00023136"/>
    </source>
</evidence>
<dbReference type="PRINTS" id="PR00252">
    <property type="entry name" value="NRIONCHANNEL"/>
</dbReference>
<keyword evidence="8 11" id="KW-0406">Ion transport</keyword>
<dbReference type="CDD" id="cd19049">
    <property type="entry name" value="LGIC_TM_anion"/>
    <property type="match status" value="1"/>
</dbReference>
<gene>
    <name evidence="14" type="ORF">KUTeg_024818</name>
</gene>
<keyword evidence="6" id="KW-0732">Signal</keyword>
<keyword evidence="10 11" id="KW-0407">Ion channel</keyword>